<dbReference type="KEGG" id="vg:14013078"/>
<name>H6X4U7_9CAUD</name>
<dbReference type="GeneID" id="14013078"/>
<keyword evidence="2" id="KW-1185">Reference proteome</keyword>
<dbReference type="EMBL" id="JQ513383">
    <property type="protein sequence ID" value="AFA44763.1"/>
    <property type="molecule type" value="Genomic_DNA"/>
</dbReference>
<evidence type="ECO:0000313" key="1">
    <source>
        <dbReference type="EMBL" id="AFA44763.1"/>
    </source>
</evidence>
<evidence type="ECO:0000313" key="2">
    <source>
        <dbReference type="Proteomes" id="UP000007524"/>
    </source>
</evidence>
<sequence>MKQLIRNNTNEESEILDDTEFLSTALEQISTTALNLKEVDATDKLLDGFSDILELLSEVLLKNNINPKNAFIHAENLRQEKGTFHDKKAINKD</sequence>
<dbReference type="Proteomes" id="UP000007524">
    <property type="component" value="Segment"/>
</dbReference>
<gene>
    <name evidence="1" type="ORF">RaK2_00490</name>
</gene>
<reference evidence="1 2" key="1">
    <citation type="journal article" date="2012" name="J. Virol.">
        <title>Genome of Klebsiella sp.-Infecting Bacteriophage vB_KleM_RaK2.</title>
        <authorList>
            <person name="Simoliunas E."/>
            <person name="Kaliniene L."/>
            <person name="Truncaite L."/>
            <person name="Klausa V."/>
            <person name="Zajanckauskaite A."/>
            <person name="Meskys R."/>
        </authorList>
    </citation>
    <scope>NUCLEOTIDE SEQUENCE [LARGE SCALE GENOMIC DNA]</scope>
</reference>
<accession>H6X4U7</accession>
<proteinExistence type="predicted"/>
<organism evidence="1 2">
    <name type="scientific">Klebsiella phage vB_KleM_RaK2</name>
    <dbReference type="NCBI Taxonomy" id="1147094"/>
    <lineage>
        <taxon>Viruses</taxon>
        <taxon>Duplodnaviria</taxon>
        <taxon>Heunggongvirae</taxon>
        <taxon>Uroviricota</taxon>
        <taxon>Caudoviricetes</taxon>
        <taxon>Alcyoneusvirus</taxon>
        <taxon>Alcyoneusvirus RaK2</taxon>
    </lineage>
</organism>
<protein>
    <submittedName>
        <fullName evidence="1">Uncharacterized protein</fullName>
    </submittedName>
</protein>
<dbReference type="RefSeq" id="YP_007007645.1">
    <property type="nucleotide sequence ID" value="NC_019526.1"/>
</dbReference>